<dbReference type="InterPro" id="IPR012312">
    <property type="entry name" value="Hemerythrin-like"/>
</dbReference>
<gene>
    <name evidence="2" type="ORF">SCA03_68070</name>
</gene>
<dbReference type="OrthoDB" id="5197650at2"/>
<dbReference type="EMBL" id="BJMM01000096">
    <property type="protein sequence ID" value="GEB54256.1"/>
    <property type="molecule type" value="Genomic_DNA"/>
</dbReference>
<evidence type="ECO:0000313" key="2">
    <source>
        <dbReference type="EMBL" id="GEB54256.1"/>
    </source>
</evidence>
<reference evidence="2 3" key="1">
    <citation type="submission" date="2019-06" db="EMBL/GenBank/DDBJ databases">
        <title>Whole genome shotgun sequence of Streptomyces cacaoi subsp. cacaoi NBRC 12748.</title>
        <authorList>
            <person name="Hosoyama A."/>
            <person name="Uohara A."/>
            <person name="Ohji S."/>
            <person name="Ichikawa N."/>
        </authorList>
    </citation>
    <scope>NUCLEOTIDE SEQUENCE [LARGE SCALE GENOMIC DNA]</scope>
    <source>
        <strain evidence="2 3">NBRC 12748</strain>
    </source>
</reference>
<dbReference type="Proteomes" id="UP000319210">
    <property type="component" value="Unassembled WGS sequence"/>
</dbReference>
<feature type="domain" description="Hemerythrin-like" evidence="1">
    <location>
        <begin position="24"/>
        <end position="142"/>
    </location>
</feature>
<dbReference type="Gene3D" id="1.20.120.520">
    <property type="entry name" value="nmb1532 protein domain like"/>
    <property type="match status" value="1"/>
</dbReference>
<evidence type="ECO:0000313" key="3">
    <source>
        <dbReference type="Proteomes" id="UP000319210"/>
    </source>
</evidence>
<dbReference type="Pfam" id="PF01814">
    <property type="entry name" value="Hemerythrin"/>
    <property type="match status" value="1"/>
</dbReference>
<accession>A0A4Y3R9A4</accession>
<dbReference type="RefSeq" id="WP_030874400.1">
    <property type="nucleotide sequence ID" value="NZ_BJMM01000096.1"/>
</dbReference>
<dbReference type="AlphaFoldDB" id="A0A4Y3R9A4"/>
<evidence type="ECO:0000259" key="1">
    <source>
        <dbReference type="Pfam" id="PF01814"/>
    </source>
</evidence>
<name>A0A4Y3R9A4_STRCI</name>
<proteinExistence type="predicted"/>
<comment type="caution">
    <text evidence="2">The sequence shown here is derived from an EMBL/GenBank/DDBJ whole genome shotgun (WGS) entry which is preliminary data.</text>
</comment>
<sequence>MTTNAPMSSERLDSLPGHFHGFALMHVAMRRDARRLLAAVPALSPAGLPDAGRWWGRLRDVIEWHHRSEDAFLWPELARRLPECAGQAEALAGDHAELEAAMAAVSAALRDAGPAALGAAAQRFSDVLCAHLADEERVAFPVFARLTVRDYLDLEQRLVRTAPRGVLAYLPPWMLDGAEPAAVRHVEATMPPPVRLLGRTVLRRRYERRLTAITHPA</sequence>
<keyword evidence="3" id="KW-1185">Reference proteome</keyword>
<protein>
    <recommendedName>
        <fullName evidence="1">Hemerythrin-like domain-containing protein</fullName>
    </recommendedName>
</protein>
<dbReference type="CDD" id="cd12108">
    <property type="entry name" value="Hr-like"/>
    <property type="match status" value="1"/>
</dbReference>
<organism evidence="2 3">
    <name type="scientific">Streptomyces cacaoi</name>
    <dbReference type="NCBI Taxonomy" id="1898"/>
    <lineage>
        <taxon>Bacteria</taxon>
        <taxon>Bacillati</taxon>
        <taxon>Actinomycetota</taxon>
        <taxon>Actinomycetes</taxon>
        <taxon>Kitasatosporales</taxon>
        <taxon>Streptomycetaceae</taxon>
        <taxon>Streptomyces</taxon>
    </lineage>
</organism>